<comment type="similarity">
    <text evidence="3">Belongs to the ATPase A chain family.</text>
</comment>
<keyword evidence="7 14" id="KW-0812">Transmembrane</keyword>
<comment type="subunit">
    <text evidence="4">F-type ATPases have 2 components, CF(1) - the catalytic core - and CF(0) - the membrane proton channel. CF(1) has five subunits: alpha(3), beta(3), gamma(1), delta(1), epsilon(1). CF(0) has three main subunits: a, b and c.</text>
</comment>
<feature type="transmembrane region" description="Helical" evidence="14">
    <location>
        <begin position="99"/>
        <end position="119"/>
    </location>
</feature>
<dbReference type="GO" id="GO:0005743">
    <property type="term" value="C:mitochondrial inner membrane"/>
    <property type="evidence" value="ECO:0007669"/>
    <property type="project" value="UniProtKB-SubCell"/>
</dbReference>
<evidence type="ECO:0000256" key="1">
    <source>
        <dbReference type="ARBA" id="ARBA00002070"/>
    </source>
</evidence>
<evidence type="ECO:0000256" key="4">
    <source>
        <dbReference type="ARBA" id="ARBA00011648"/>
    </source>
</evidence>
<feature type="transmembrane region" description="Helical" evidence="14">
    <location>
        <begin position="187"/>
        <end position="211"/>
    </location>
</feature>
<keyword evidence="6" id="KW-0138">CF(0)</keyword>
<evidence type="ECO:0000256" key="3">
    <source>
        <dbReference type="ARBA" id="ARBA00006810"/>
    </source>
</evidence>
<dbReference type="InterPro" id="IPR000568">
    <property type="entry name" value="ATP_synth_F0_asu"/>
</dbReference>
<gene>
    <name evidence="15" type="primary">ATP6</name>
</gene>
<dbReference type="EMBL" id="MN928529">
    <property type="protein sequence ID" value="QKW88335.1"/>
    <property type="molecule type" value="Genomic_DNA"/>
</dbReference>
<dbReference type="GO" id="GO:0046933">
    <property type="term" value="F:proton-transporting ATP synthase activity, rotational mechanism"/>
    <property type="evidence" value="ECO:0007669"/>
    <property type="project" value="TreeGrafter"/>
</dbReference>
<keyword evidence="15" id="KW-0496">Mitochondrion</keyword>
<dbReference type="GO" id="GO:0045259">
    <property type="term" value="C:proton-transporting ATP synthase complex"/>
    <property type="evidence" value="ECO:0007669"/>
    <property type="project" value="UniProtKB-KW"/>
</dbReference>
<keyword evidence="9 14" id="KW-1133">Transmembrane helix</keyword>
<evidence type="ECO:0000256" key="2">
    <source>
        <dbReference type="ARBA" id="ARBA00004141"/>
    </source>
</evidence>
<keyword evidence="10" id="KW-0406">Ion transport</keyword>
<dbReference type="InterPro" id="IPR023011">
    <property type="entry name" value="ATP_synth_F0_asu_AS"/>
</dbReference>
<keyword evidence="5" id="KW-0813">Transport</keyword>
<sequence>MMTNLFSIFDPSTSIYFSLNWMSMMYFLLFLPSLYWFTPSKYLILLNNFSNFIIKEMKVSLNKDINFYNLLLFKSLFIFIMLNNFISLFPYIFNSTSHMVVSLTLSINLWLSYMLFGWIKHSFHMFVHLTPQGTPYILMPFMVMIESISNMIRPLTLAIRLSANIIAGHLLMTLISQSSSNLSLTLILLMILIQSLLVILEIAVSFIQAYVFSILSSLYSSETN</sequence>
<dbReference type="InterPro" id="IPR045083">
    <property type="entry name" value="ATP_synth_F0_asu_bact/mt"/>
</dbReference>
<feature type="transmembrane region" description="Helical" evidence="14">
    <location>
        <begin position="67"/>
        <end position="93"/>
    </location>
</feature>
<accession>A0A7D5B9D8</accession>
<evidence type="ECO:0000256" key="14">
    <source>
        <dbReference type="SAM" id="Phobius"/>
    </source>
</evidence>
<dbReference type="SUPFAM" id="SSF81336">
    <property type="entry name" value="F1F0 ATP synthase subunit A"/>
    <property type="match status" value="1"/>
</dbReference>
<evidence type="ECO:0000256" key="8">
    <source>
        <dbReference type="ARBA" id="ARBA00022781"/>
    </source>
</evidence>
<name>A0A7D5B9D8_9HYME</name>
<evidence type="ECO:0000256" key="7">
    <source>
        <dbReference type="ARBA" id="ARBA00022692"/>
    </source>
</evidence>
<keyword evidence="8" id="KW-0375">Hydrogen ion transport</keyword>
<dbReference type="PANTHER" id="PTHR11410:SF0">
    <property type="entry name" value="ATP SYNTHASE SUBUNIT A"/>
    <property type="match status" value="1"/>
</dbReference>
<dbReference type="PROSITE" id="PS00449">
    <property type="entry name" value="ATPASE_A"/>
    <property type="match status" value="1"/>
</dbReference>
<dbReference type="AlphaFoldDB" id="A0A7D5B9D8"/>
<comment type="subcellular location">
    <subcellularLocation>
        <location evidence="2">Membrane</location>
        <topology evidence="2">Multi-pass membrane protein</topology>
    </subcellularLocation>
    <subcellularLocation>
        <location evidence="13">Mitochondrion inner membrane</location>
        <topology evidence="13">Multi-pass membrane protein</topology>
    </subcellularLocation>
</comment>
<dbReference type="InterPro" id="IPR035908">
    <property type="entry name" value="F0_ATP_A_sf"/>
</dbReference>
<dbReference type="NCBIfam" id="TIGR01131">
    <property type="entry name" value="ATP_synt_6_or_A"/>
    <property type="match status" value="1"/>
</dbReference>
<evidence type="ECO:0000256" key="11">
    <source>
        <dbReference type="ARBA" id="ARBA00023136"/>
    </source>
</evidence>
<dbReference type="PRINTS" id="PR00123">
    <property type="entry name" value="ATPASEA"/>
</dbReference>
<evidence type="ECO:0000256" key="10">
    <source>
        <dbReference type="ARBA" id="ARBA00023065"/>
    </source>
</evidence>
<feature type="transmembrane region" description="Helical" evidence="14">
    <location>
        <begin position="15"/>
        <end position="37"/>
    </location>
</feature>
<keyword evidence="11 14" id="KW-0472">Membrane</keyword>
<dbReference type="CDD" id="cd00310">
    <property type="entry name" value="ATP-synt_Fo_a_6"/>
    <property type="match status" value="1"/>
</dbReference>
<evidence type="ECO:0000256" key="5">
    <source>
        <dbReference type="ARBA" id="ARBA00022448"/>
    </source>
</evidence>
<evidence type="ECO:0000313" key="15">
    <source>
        <dbReference type="EMBL" id="QKW88335.1"/>
    </source>
</evidence>
<dbReference type="PANTHER" id="PTHR11410">
    <property type="entry name" value="ATP SYNTHASE SUBUNIT A"/>
    <property type="match status" value="1"/>
</dbReference>
<dbReference type="Pfam" id="PF00119">
    <property type="entry name" value="ATP-synt_A"/>
    <property type="match status" value="1"/>
</dbReference>
<organism evidence="15">
    <name type="scientific">Trichagalma acutissimae</name>
    <dbReference type="NCBI Taxonomy" id="2746638"/>
    <lineage>
        <taxon>Eukaryota</taxon>
        <taxon>Metazoa</taxon>
        <taxon>Ecdysozoa</taxon>
        <taxon>Arthropoda</taxon>
        <taxon>Hexapoda</taxon>
        <taxon>Insecta</taxon>
        <taxon>Pterygota</taxon>
        <taxon>Neoptera</taxon>
        <taxon>Endopterygota</taxon>
        <taxon>Hymenoptera</taxon>
        <taxon>Apocrita</taxon>
        <taxon>Proctotrupomorpha</taxon>
        <taxon>Cynipoidea</taxon>
        <taxon>Cynipidae</taxon>
        <taxon>Cynipinae</taxon>
        <taxon>Cynipini</taxon>
        <taxon>Trichagalma</taxon>
    </lineage>
</organism>
<reference evidence="15" key="1">
    <citation type="journal article" date="2020" name="Mitochondrial DNA Part B Resour">
        <title>Mitochondrial genome of Trichagalma acutissimae (Hymenoptera: Cynipoidea: Cynipidae) and phylogenetic analysis.</title>
        <authorList>
            <person name="Xue S."/>
            <person name="Zhang Y."/>
            <person name="Gao S."/>
            <person name="Lu S."/>
            <person name="Wang J."/>
            <person name="Zhang K."/>
        </authorList>
    </citation>
    <scope>NUCLEOTIDE SEQUENCE</scope>
</reference>
<evidence type="ECO:0000256" key="13">
    <source>
        <dbReference type="RuleBase" id="RU004450"/>
    </source>
</evidence>
<feature type="transmembrane region" description="Helical" evidence="14">
    <location>
        <begin position="157"/>
        <end position="175"/>
    </location>
</feature>
<evidence type="ECO:0000256" key="6">
    <source>
        <dbReference type="ARBA" id="ARBA00022547"/>
    </source>
</evidence>
<protein>
    <recommendedName>
        <fullName evidence="13">ATP synthase subunit a</fullName>
    </recommendedName>
</protein>
<keyword evidence="12" id="KW-0066">ATP synthesis</keyword>
<proteinExistence type="inferred from homology"/>
<dbReference type="Gene3D" id="1.20.120.220">
    <property type="entry name" value="ATP synthase, F0 complex, subunit A"/>
    <property type="match status" value="1"/>
</dbReference>
<comment type="function">
    <text evidence="1">Mitochondrial membrane ATP synthase (F(1)F(0) ATP synthase or Complex V) produces ATP from ADP in the presence of a proton gradient across the membrane which is generated by electron transport complexes of the respiratory chain. F-type ATPases consist of two structural domains, F(1) - containing the extramembraneous catalytic core and F(0) - containing the membrane proton channel, linked together by a central stalk and a peripheral stalk. During catalysis, ATP synthesis in the catalytic domain of F(1) is coupled via a rotary mechanism of the central stalk subunits to proton translocation. Key component of the proton channel; it may play a direct role in the translocation of protons across the membrane.</text>
</comment>
<evidence type="ECO:0000256" key="12">
    <source>
        <dbReference type="ARBA" id="ARBA00023310"/>
    </source>
</evidence>
<geneLocation type="mitochondrion" evidence="15"/>
<evidence type="ECO:0000256" key="9">
    <source>
        <dbReference type="ARBA" id="ARBA00022989"/>
    </source>
</evidence>